<keyword evidence="9" id="KW-0472">Membrane</keyword>
<evidence type="ECO:0000256" key="8">
    <source>
        <dbReference type="ARBA" id="ARBA00022989"/>
    </source>
</evidence>
<evidence type="ECO:0000256" key="2">
    <source>
        <dbReference type="ARBA" id="ARBA00022448"/>
    </source>
</evidence>
<accession>A0A5C4VB64</accession>
<keyword evidence="7 10" id="KW-0067">ATP-binding</keyword>
<dbReference type="InterPro" id="IPR039421">
    <property type="entry name" value="Type_1_exporter"/>
</dbReference>
<proteinExistence type="predicted"/>
<evidence type="ECO:0000256" key="5">
    <source>
        <dbReference type="ARBA" id="ARBA00022692"/>
    </source>
</evidence>
<dbReference type="AlphaFoldDB" id="A0A5C4VB64"/>
<evidence type="ECO:0000256" key="1">
    <source>
        <dbReference type="ARBA" id="ARBA00004651"/>
    </source>
</evidence>
<evidence type="ECO:0000313" key="10">
    <source>
        <dbReference type="EMBL" id="KAB8191246.1"/>
    </source>
</evidence>
<dbReference type="OrthoDB" id="9806127at2"/>
<dbReference type="GO" id="GO:0005524">
    <property type="term" value="F:ATP binding"/>
    <property type="evidence" value="ECO:0007669"/>
    <property type="project" value="UniProtKB-KW"/>
</dbReference>
<reference evidence="10 11" key="1">
    <citation type="submission" date="2019-10" db="EMBL/GenBank/DDBJ databases">
        <title>Nonomuraea sp. nov., isolated from Phyllanthus amarus.</title>
        <authorList>
            <person name="Klykleung N."/>
            <person name="Tanasupawat S."/>
        </authorList>
    </citation>
    <scope>NUCLEOTIDE SEQUENCE [LARGE SCALE GENOMIC DNA]</scope>
    <source>
        <strain evidence="10 11">PA1-10</strain>
    </source>
</reference>
<evidence type="ECO:0000256" key="9">
    <source>
        <dbReference type="ARBA" id="ARBA00023136"/>
    </source>
</evidence>
<evidence type="ECO:0000256" key="7">
    <source>
        <dbReference type="ARBA" id="ARBA00022840"/>
    </source>
</evidence>
<dbReference type="Gene3D" id="1.20.1560.10">
    <property type="entry name" value="ABC transporter type 1, transmembrane domain"/>
    <property type="match status" value="1"/>
</dbReference>
<accession>A0A5P9Z4B2</accession>
<dbReference type="SMART" id="SM00382">
    <property type="entry name" value="AAA"/>
    <property type="match status" value="1"/>
</dbReference>
<dbReference type="RefSeq" id="WP_139637175.1">
    <property type="nucleotide sequence ID" value="NZ_CP045572.1"/>
</dbReference>
<dbReference type="PROSITE" id="PS50929">
    <property type="entry name" value="ABC_TM1F"/>
    <property type="match status" value="1"/>
</dbReference>
<keyword evidence="2" id="KW-0813">Transport</keyword>
<dbReference type="InterPro" id="IPR036640">
    <property type="entry name" value="ABC1_TM_sf"/>
</dbReference>
<dbReference type="SUPFAM" id="SSF52540">
    <property type="entry name" value="P-loop containing nucleoside triphosphate hydrolases"/>
    <property type="match status" value="1"/>
</dbReference>
<keyword evidence="3" id="KW-1003">Cell membrane</keyword>
<evidence type="ECO:0000256" key="3">
    <source>
        <dbReference type="ARBA" id="ARBA00022475"/>
    </source>
</evidence>
<keyword evidence="6" id="KW-0547">Nucleotide-binding</keyword>
<comment type="subcellular location">
    <subcellularLocation>
        <location evidence="1">Cell membrane</location>
        <topology evidence="1">Multi-pass membrane protein</topology>
    </subcellularLocation>
</comment>
<dbReference type="FunFam" id="3.40.50.300:FF:001001">
    <property type="entry name" value="Multidrug ABC transporter ATP-binding protein"/>
    <property type="match status" value="1"/>
</dbReference>
<dbReference type="SUPFAM" id="SSF90123">
    <property type="entry name" value="ABC transporter transmembrane region"/>
    <property type="match status" value="1"/>
</dbReference>
<keyword evidence="8" id="KW-1133">Transmembrane helix</keyword>
<protein>
    <submittedName>
        <fullName evidence="10">ATP-binding cassette domain-containing protein</fullName>
    </submittedName>
</protein>
<dbReference type="GO" id="GO:0005886">
    <property type="term" value="C:plasma membrane"/>
    <property type="evidence" value="ECO:0007669"/>
    <property type="project" value="UniProtKB-SubCell"/>
</dbReference>
<organism evidence="10 11">
    <name type="scientific">Nonomuraea phyllanthi</name>
    <dbReference type="NCBI Taxonomy" id="2219224"/>
    <lineage>
        <taxon>Bacteria</taxon>
        <taxon>Bacillati</taxon>
        <taxon>Actinomycetota</taxon>
        <taxon>Actinomycetes</taxon>
        <taxon>Streptosporangiales</taxon>
        <taxon>Streptosporangiaceae</taxon>
        <taxon>Nonomuraea</taxon>
    </lineage>
</organism>
<name>A0A5C4VB64_9ACTN</name>
<gene>
    <name evidence="10" type="ORF">FH608_032145</name>
</gene>
<dbReference type="InterPro" id="IPR003593">
    <property type="entry name" value="AAA+_ATPase"/>
</dbReference>
<comment type="caution">
    <text evidence="10">The sequence shown here is derived from an EMBL/GenBank/DDBJ whole genome shotgun (WGS) entry which is preliminary data.</text>
</comment>
<dbReference type="EMBL" id="VDLX02000013">
    <property type="protein sequence ID" value="KAB8191246.1"/>
    <property type="molecule type" value="Genomic_DNA"/>
</dbReference>
<keyword evidence="5" id="KW-0812">Transmembrane</keyword>
<evidence type="ECO:0000256" key="4">
    <source>
        <dbReference type="ARBA" id="ARBA00022519"/>
    </source>
</evidence>
<dbReference type="InterPro" id="IPR027417">
    <property type="entry name" value="P-loop_NTPase"/>
</dbReference>
<dbReference type="Proteomes" id="UP000312512">
    <property type="component" value="Unassembled WGS sequence"/>
</dbReference>
<keyword evidence="4" id="KW-0997">Cell inner membrane</keyword>
<dbReference type="Gene3D" id="3.40.50.300">
    <property type="entry name" value="P-loop containing nucleotide triphosphate hydrolases"/>
    <property type="match status" value="1"/>
</dbReference>
<dbReference type="PANTHER" id="PTHR43394">
    <property type="entry name" value="ATP-DEPENDENT PERMEASE MDL1, MITOCHONDRIAL"/>
    <property type="match status" value="1"/>
</dbReference>
<dbReference type="Pfam" id="PF00664">
    <property type="entry name" value="ABC_membrane"/>
    <property type="match status" value="1"/>
</dbReference>
<dbReference type="InterPro" id="IPR011527">
    <property type="entry name" value="ABC1_TM_dom"/>
</dbReference>
<dbReference type="InterPro" id="IPR003439">
    <property type="entry name" value="ABC_transporter-like_ATP-bd"/>
</dbReference>
<dbReference type="GO" id="GO:0016887">
    <property type="term" value="F:ATP hydrolysis activity"/>
    <property type="evidence" value="ECO:0007669"/>
    <property type="project" value="InterPro"/>
</dbReference>
<dbReference type="GO" id="GO:0015421">
    <property type="term" value="F:ABC-type oligopeptide transporter activity"/>
    <property type="evidence" value="ECO:0007669"/>
    <property type="project" value="TreeGrafter"/>
</dbReference>
<keyword evidence="11" id="KW-1185">Reference proteome</keyword>
<dbReference type="PANTHER" id="PTHR43394:SF1">
    <property type="entry name" value="ATP-BINDING CASSETTE SUB-FAMILY B MEMBER 10, MITOCHONDRIAL"/>
    <property type="match status" value="1"/>
</dbReference>
<evidence type="ECO:0000313" key="11">
    <source>
        <dbReference type="Proteomes" id="UP000312512"/>
    </source>
</evidence>
<sequence>MAREILPVADRKQVRAYARRLTLRYPRQLAIALALHGLAAVAGLVVPWQLGQLVQDLQYGVTVNVAVVAAAIGGFLLLQGALVRFAVLASARLGEKVLAELREEFVDRVLGLPLSTVERAGAGDLITRTSRDVDSLSRTVRHAVPETLIALVTFLITIGALLLVSPLLMLPMLIAGPVIWVSTRWYLQRARDGYLRENAAYADMTEGLAETVEGARAVEALRLQERRRARTDGDIGSSFAAESYTLGLRTRWYPAVELGYVIPVVATVLVGGLFYTNGWVALSQVATATLYAQQLIDPLDRFLMWIDELQVGGASMARLLGVANVPDDRVAGSSQPSGELLEADDVRYAYREGRDVLHGVSLTVRPGERLAMVGPSGAGKSTLGRLLAGIHGPRTGSVTVGGTPLVDLPLDDLRGHVALVTQEHHVFKGTLRDNLLIARPDAADDAVRQALDAVDALAWVLALPQGLETEVGSGGHAVSPAHAQQLALARLVLADPHTLVLDEATSLIDPRAARNLERSLAAVLDGRTVIAIAHRLYTAHDADRVAVVEDGRITELGPHEELVARGGSYAALWTSWHGTPADTHS</sequence>
<dbReference type="PROSITE" id="PS50893">
    <property type="entry name" value="ABC_TRANSPORTER_2"/>
    <property type="match status" value="1"/>
</dbReference>
<dbReference type="Pfam" id="PF00005">
    <property type="entry name" value="ABC_tran"/>
    <property type="match status" value="1"/>
</dbReference>
<dbReference type="CDD" id="cd07346">
    <property type="entry name" value="ABC_6TM_exporters"/>
    <property type="match status" value="1"/>
</dbReference>
<evidence type="ECO:0000256" key="6">
    <source>
        <dbReference type="ARBA" id="ARBA00022741"/>
    </source>
</evidence>